<evidence type="ECO:0000313" key="4">
    <source>
        <dbReference type="EMBL" id="QBI54792.1"/>
    </source>
</evidence>
<dbReference type="Proteomes" id="UP000292235">
    <property type="component" value="Chromosome"/>
</dbReference>
<dbReference type="KEGG" id="strr:EKD16_15075"/>
<reference evidence="4 5" key="1">
    <citation type="submission" date="2019-02" db="EMBL/GenBank/DDBJ databases">
        <authorList>
            <person name="Khodamoradi S."/>
            <person name="Hahnke R.L."/>
            <person name="Kaempfer P."/>
            <person name="Schumann P."/>
            <person name="Rohde M."/>
            <person name="Steinert M."/>
            <person name="Luzhetskyy A."/>
            <person name="Wink J."/>
            <person name="Ruckert C."/>
        </authorList>
    </citation>
    <scope>NUCLEOTIDE SEQUENCE [LARGE SCALE GENOMIC DNA]</scope>
    <source>
        <strain evidence="4 5">M2</strain>
    </source>
</reference>
<dbReference type="InterPro" id="IPR029052">
    <property type="entry name" value="Metallo-depent_PP-like"/>
</dbReference>
<feature type="domain" description="DUF7800" evidence="3">
    <location>
        <begin position="4"/>
        <end position="89"/>
    </location>
</feature>
<dbReference type="Gene3D" id="3.60.21.70">
    <property type="entry name" value="PhoD-like phosphatase"/>
    <property type="match status" value="1"/>
</dbReference>
<dbReference type="PANTHER" id="PTHR37031:SF2">
    <property type="entry name" value="PHOD-LIKE PHOSPHATASE METALLOPHOSPHATASE DOMAIN-CONTAINING PROTEIN"/>
    <property type="match status" value="1"/>
</dbReference>
<feature type="region of interest" description="Disordered" evidence="1">
    <location>
        <begin position="310"/>
        <end position="381"/>
    </location>
</feature>
<protein>
    <submittedName>
        <fullName evidence="4">PhoD-like phosphatase</fullName>
    </submittedName>
</protein>
<feature type="compositionally biased region" description="Basic and acidic residues" evidence="1">
    <location>
        <begin position="653"/>
        <end position="667"/>
    </location>
</feature>
<evidence type="ECO:0000259" key="2">
    <source>
        <dbReference type="Pfam" id="PF09423"/>
    </source>
</evidence>
<dbReference type="Pfam" id="PF25077">
    <property type="entry name" value="DUF7800"/>
    <property type="match status" value="1"/>
</dbReference>
<evidence type="ECO:0000259" key="3">
    <source>
        <dbReference type="Pfam" id="PF25077"/>
    </source>
</evidence>
<name>A0A4V0ZJV4_9ACTN</name>
<dbReference type="RefSeq" id="WP_242676978.1">
    <property type="nucleotide sequence ID" value="NZ_CP036455.1"/>
</dbReference>
<dbReference type="InterPro" id="IPR018946">
    <property type="entry name" value="PhoD-like_MPP"/>
</dbReference>
<sequence>MGTGLRLGPLLRHVTDTTATIWVETDAPCLVTVTAGGHTAEARTFSVHGHHYALCDLRGLPAGSVLPYEVRLDGGTVWPRPDSTRPPSTVRTLDPDTPTRILFGSCHTPTDHSRTAVLRYGVDMLRAYALRIASVRAGASPGADEATLGGHVVAGQASAPEREVEPSLLLLIGDQVYADEIQPSMKDYLARRRAHTRAHGAGQAPPDDEVVSFDEYAELYRQAWSDPDIRWLLSTVPTLMLFDDHDIRDDWNTSGTWRRQIAQNPWWRPRITSGLGAYWIYQHLGNLSPDHRAGDPVYAEVCRVAAAGAASGSADPANPSAPERAGTAGQGCEGAGSEAAGVQQDVPPRLDAPADWAAAPPPNGQRSAADPDPADGDGDGDAATVVDAFAWRAHLDADSYRWSFRFDIGRNRLLMVDTRCGRIVDDDTRRSMLDERGAAWLEEQLTGDVDHLVVASTLPFLLPPGVHHLEAWNEAVVAGAWGRPMRGLGEKIRQEVDLEHWAAFQRSWRALSDSVLRVAAGERGAPPASILFLGGDVHFSYLARAGAADAERAPGGGTRIAQLVCSPTCNWMQPMLRRMTWLSVRGVTGVVGALMARLAGVPRPKLRWRLEGGPWYDNSLASLVLDGRRAEVVWSHSPLAKRTVQRLTPNEAPRPHVRELSRHALAP</sequence>
<evidence type="ECO:0000256" key="1">
    <source>
        <dbReference type="SAM" id="MobiDB-lite"/>
    </source>
</evidence>
<dbReference type="SUPFAM" id="SSF56300">
    <property type="entry name" value="Metallo-dependent phosphatases"/>
    <property type="match status" value="1"/>
</dbReference>
<proteinExistence type="predicted"/>
<dbReference type="InterPro" id="IPR038607">
    <property type="entry name" value="PhoD-like_sf"/>
</dbReference>
<feature type="region of interest" description="Disordered" evidence="1">
    <location>
        <begin position="648"/>
        <end position="667"/>
    </location>
</feature>
<dbReference type="AlphaFoldDB" id="A0A4V0ZJV4"/>
<organism evidence="4 5">
    <name type="scientific">Streptomonospora litoralis</name>
    <dbReference type="NCBI Taxonomy" id="2498135"/>
    <lineage>
        <taxon>Bacteria</taxon>
        <taxon>Bacillati</taxon>
        <taxon>Actinomycetota</taxon>
        <taxon>Actinomycetes</taxon>
        <taxon>Streptosporangiales</taxon>
        <taxon>Nocardiopsidaceae</taxon>
        <taxon>Streptomonospora</taxon>
    </lineage>
</organism>
<feature type="compositionally biased region" description="Low complexity" evidence="1">
    <location>
        <begin position="310"/>
        <end position="322"/>
    </location>
</feature>
<evidence type="ECO:0000313" key="5">
    <source>
        <dbReference type="Proteomes" id="UP000292235"/>
    </source>
</evidence>
<dbReference type="Pfam" id="PF09423">
    <property type="entry name" value="PhoD"/>
    <property type="match status" value="1"/>
</dbReference>
<dbReference type="InterPro" id="IPR056702">
    <property type="entry name" value="DUF7800"/>
</dbReference>
<keyword evidence="5" id="KW-1185">Reference proteome</keyword>
<feature type="compositionally biased region" description="Low complexity" evidence="1">
    <location>
        <begin position="347"/>
        <end position="358"/>
    </location>
</feature>
<accession>A0A4V0ZJV4</accession>
<dbReference type="EMBL" id="CP036455">
    <property type="protein sequence ID" value="QBI54792.1"/>
    <property type="molecule type" value="Genomic_DNA"/>
</dbReference>
<dbReference type="PANTHER" id="PTHR37031">
    <property type="entry name" value="METALLOPHOSPHATASE BINDING DOMAIN PROTEIN"/>
    <property type="match status" value="1"/>
</dbReference>
<gene>
    <name evidence="4" type="ORF">EKD16_15075</name>
</gene>
<feature type="domain" description="PhoD-like phosphatase metallophosphatase" evidence="2">
    <location>
        <begin position="163"/>
        <end position="282"/>
    </location>
</feature>